<organism evidence="4 5">
    <name type="scientific">Helianthus annuus</name>
    <name type="common">Common sunflower</name>
    <dbReference type="NCBI Taxonomy" id="4232"/>
    <lineage>
        <taxon>Eukaryota</taxon>
        <taxon>Viridiplantae</taxon>
        <taxon>Streptophyta</taxon>
        <taxon>Embryophyta</taxon>
        <taxon>Tracheophyta</taxon>
        <taxon>Spermatophyta</taxon>
        <taxon>Magnoliopsida</taxon>
        <taxon>eudicotyledons</taxon>
        <taxon>Gunneridae</taxon>
        <taxon>Pentapetalae</taxon>
        <taxon>asterids</taxon>
        <taxon>campanulids</taxon>
        <taxon>Asterales</taxon>
        <taxon>Asteraceae</taxon>
        <taxon>Asteroideae</taxon>
        <taxon>Heliantheae alliance</taxon>
        <taxon>Heliantheae</taxon>
        <taxon>Helianthus</taxon>
    </lineage>
</organism>
<dbReference type="OMA" id="ITYLIHA"/>
<dbReference type="InterPro" id="IPR009424">
    <property type="entry name" value="AGP16/20/22/41"/>
</dbReference>
<evidence type="ECO:0000313" key="3">
    <source>
        <dbReference type="EMBL" id="KAF5774789.1"/>
    </source>
</evidence>
<feature type="signal peptide" evidence="2">
    <location>
        <begin position="1"/>
        <end position="24"/>
    </location>
</feature>
<dbReference type="InParanoid" id="A0A251SW43"/>
<dbReference type="PANTHER" id="PTHR33374">
    <property type="entry name" value="ARABINOGALACTAN PROTEIN 20"/>
    <property type="match status" value="1"/>
</dbReference>
<proteinExistence type="predicted"/>
<keyword evidence="2" id="KW-0732">Signal</keyword>
<evidence type="ECO:0000256" key="1">
    <source>
        <dbReference type="SAM" id="Phobius"/>
    </source>
</evidence>
<dbReference type="Gramene" id="mRNA:HanXRQr2_Chr13g0604631">
    <property type="protein sequence ID" value="mRNA:HanXRQr2_Chr13g0604631"/>
    <property type="gene ID" value="HanXRQr2_Chr13g0604631"/>
</dbReference>
<accession>A0A251SW43</accession>
<reference evidence="3 5" key="1">
    <citation type="journal article" date="2017" name="Nature">
        <title>The sunflower genome provides insights into oil metabolism, flowering and Asterid evolution.</title>
        <authorList>
            <person name="Badouin H."/>
            <person name="Gouzy J."/>
            <person name="Grassa C.J."/>
            <person name="Murat F."/>
            <person name="Staton S.E."/>
            <person name="Cottret L."/>
            <person name="Lelandais-Briere C."/>
            <person name="Owens G.L."/>
            <person name="Carrere S."/>
            <person name="Mayjonade B."/>
            <person name="Legrand L."/>
            <person name="Gill N."/>
            <person name="Kane N.C."/>
            <person name="Bowers J.E."/>
            <person name="Hubner S."/>
            <person name="Bellec A."/>
            <person name="Berard A."/>
            <person name="Berges H."/>
            <person name="Blanchet N."/>
            <person name="Boniface M.C."/>
            <person name="Brunel D."/>
            <person name="Catrice O."/>
            <person name="Chaidir N."/>
            <person name="Claudel C."/>
            <person name="Donnadieu C."/>
            <person name="Faraut T."/>
            <person name="Fievet G."/>
            <person name="Helmstetter N."/>
            <person name="King M."/>
            <person name="Knapp S.J."/>
            <person name="Lai Z."/>
            <person name="Le Paslier M.C."/>
            <person name="Lippi Y."/>
            <person name="Lorenzon L."/>
            <person name="Mandel J.R."/>
            <person name="Marage G."/>
            <person name="Marchand G."/>
            <person name="Marquand E."/>
            <person name="Bret-Mestries E."/>
            <person name="Morien E."/>
            <person name="Nambeesan S."/>
            <person name="Nguyen T."/>
            <person name="Pegot-Espagnet P."/>
            <person name="Pouilly N."/>
            <person name="Raftis F."/>
            <person name="Sallet E."/>
            <person name="Schiex T."/>
            <person name="Thomas J."/>
            <person name="Vandecasteele C."/>
            <person name="Vares D."/>
            <person name="Vear F."/>
            <person name="Vautrin S."/>
            <person name="Crespi M."/>
            <person name="Mangin B."/>
            <person name="Burke J.M."/>
            <person name="Salse J."/>
            <person name="Munos S."/>
            <person name="Vincourt P."/>
            <person name="Rieseberg L.H."/>
            <person name="Langlade N.B."/>
        </authorList>
    </citation>
    <scope>NUCLEOTIDE SEQUENCE [LARGE SCALE GENOMIC DNA]</scope>
    <source>
        <strain evidence="5">cv. SF193</strain>
        <tissue evidence="3">Leaves</tissue>
    </source>
</reference>
<dbReference type="Proteomes" id="UP000215914">
    <property type="component" value="Chromosome 13"/>
</dbReference>
<evidence type="ECO:0000313" key="4">
    <source>
        <dbReference type="EMBL" id="OTG02692.1"/>
    </source>
</evidence>
<reference evidence="4" key="2">
    <citation type="submission" date="2017-02" db="EMBL/GenBank/DDBJ databases">
        <title>Sunflower complete genome.</title>
        <authorList>
            <person name="Langlade N."/>
            <person name="Munos S."/>
        </authorList>
    </citation>
    <scope>NUCLEOTIDE SEQUENCE [LARGE SCALE GENOMIC DNA]</scope>
    <source>
        <tissue evidence="4">Leaves</tissue>
    </source>
</reference>
<dbReference type="Pfam" id="PF06376">
    <property type="entry name" value="AGP"/>
    <property type="match status" value="1"/>
</dbReference>
<feature type="transmembrane region" description="Helical" evidence="1">
    <location>
        <begin position="40"/>
        <end position="59"/>
    </location>
</feature>
<keyword evidence="1" id="KW-0812">Transmembrane</keyword>
<sequence length="69" mass="7205">MTSSNGILSAFALVFAITLPHVHGQPFAPAPAPVSDGTSIDQGIAYLLMILALVLTYIIHTNDTPLSLS</sequence>
<feature type="chain" id="PRO_5041059809" evidence="2">
    <location>
        <begin position="25"/>
        <end position="69"/>
    </location>
</feature>
<dbReference type="EMBL" id="MNCJ02000328">
    <property type="protein sequence ID" value="KAF5774789.1"/>
    <property type="molecule type" value="Genomic_DNA"/>
</dbReference>
<dbReference type="EMBL" id="CM007902">
    <property type="protein sequence ID" value="OTG02692.1"/>
    <property type="molecule type" value="Genomic_DNA"/>
</dbReference>
<name>A0A251SW43_HELAN</name>
<keyword evidence="1" id="KW-1133">Transmembrane helix</keyword>
<protein>
    <submittedName>
        <fullName evidence="3">Arabinogalactan protein 16/20/22/41</fullName>
    </submittedName>
    <submittedName>
        <fullName evidence="4">Putative arabinogalactan protein 16</fullName>
    </submittedName>
</protein>
<gene>
    <name evidence="4" type="primary">AGP16</name>
    <name evidence="4" type="ORF">HannXRQ_Chr13g0415891</name>
    <name evidence="3" type="ORF">HanXRQr2_Chr13g0604631</name>
</gene>
<reference evidence="3" key="3">
    <citation type="submission" date="2020-06" db="EMBL/GenBank/DDBJ databases">
        <title>Helianthus annuus Genome sequencing and assembly Release 2.</title>
        <authorList>
            <person name="Gouzy J."/>
            <person name="Langlade N."/>
            <person name="Munos S."/>
        </authorList>
    </citation>
    <scope>NUCLEOTIDE SEQUENCE</scope>
    <source>
        <tissue evidence="3">Leaves</tissue>
    </source>
</reference>
<dbReference type="AlphaFoldDB" id="A0A251SW43"/>
<dbReference type="STRING" id="4232.A0A251SW43"/>
<keyword evidence="5" id="KW-1185">Reference proteome</keyword>
<evidence type="ECO:0000313" key="5">
    <source>
        <dbReference type="Proteomes" id="UP000215914"/>
    </source>
</evidence>
<evidence type="ECO:0000256" key="2">
    <source>
        <dbReference type="SAM" id="SignalP"/>
    </source>
</evidence>
<keyword evidence="1" id="KW-0472">Membrane</keyword>